<gene>
    <name evidence="2" type="ORF">VNI00_015709</name>
</gene>
<keyword evidence="3" id="KW-1185">Reference proteome</keyword>
<dbReference type="AlphaFoldDB" id="A0AAW0BJ43"/>
<comment type="caution">
    <text evidence="2">The sequence shown here is derived from an EMBL/GenBank/DDBJ whole genome shotgun (WGS) entry which is preliminary data.</text>
</comment>
<feature type="compositionally biased region" description="Basic and acidic residues" evidence="1">
    <location>
        <begin position="93"/>
        <end position="105"/>
    </location>
</feature>
<dbReference type="EMBL" id="JAYKXP010000106">
    <property type="protein sequence ID" value="KAK7026134.1"/>
    <property type="molecule type" value="Genomic_DNA"/>
</dbReference>
<organism evidence="2 3">
    <name type="scientific">Paramarasmius palmivorus</name>
    <dbReference type="NCBI Taxonomy" id="297713"/>
    <lineage>
        <taxon>Eukaryota</taxon>
        <taxon>Fungi</taxon>
        <taxon>Dikarya</taxon>
        <taxon>Basidiomycota</taxon>
        <taxon>Agaricomycotina</taxon>
        <taxon>Agaricomycetes</taxon>
        <taxon>Agaricomycetidae</taxon>
        <taxon>Agaricales</taxon>
        <taxon>Marasmiineae</taxon>
        <taxon>Marasmiaceae</taxon>
        <taxon>Paramarasmius</taxon>
    </lineage>
</organism>
<reference evidence="2 3" key="1">
    <citation type="submission" date="2024-01" db="EMBL/GenBank/DDBJ databases">
        <title>A draft genome for a cacao thread blight-causing isolate of Paramarasmius palmivorus.</title>
        <authorList>
            <person name="Baruah I.K."/>
            <person name="Bukari Y."/>
            <person name="Amoako-Attah I."/>
            <person name="Meinhardt L.W."/>
            <person name="Bailey B.A."/>
            <person name="Cohen S.P."/>
        </authorList>
    </citation>
    <scope>NUCLEOTIDE SEQUENCE [LARGE SCALE GENOMIC DNA]</scope>
    <source>
        <strain evidence="2 3">GH-12</strain>
    </source>
</reference>
<protein>
    <submittedName>
        <fullName evidence="2">Uncharacterized protein</fullName>
    </submittedName>
</protein>
<evidence type="ECO:0000313" key="3">
    <source>
        <dbReference type="Proteomes" id="UP001383192"/>
    </source>
</evidence>
<accession>A0AAW0BJ43</accession>
<dbReference type="Proteomes" id="UP001383192">
    <property type="component" value="Unassembled WGS sequence"/>
</dbReference>
<sequence>MAFSLELKVRNVDSSGGQLSCGIEEAIIPAAAKGQHPYRGYTQSQRLELTLTRISGLIEREIADTMTRLAYYVQAYEQMHHARDDYPASNKSDVLKERRDELRPS</sequence>
<name>A0AAW0BJ43_9AGAR</name>
<evidence type="ECO:0000313" key="2">
    <source>
        <dbReference type="EMBL" id="KAK7026134.1"/>
    </source>
</evidence>
<feature type="region of interest" description="Disordered" evidence="1">
    <location>
        <begin position="82"/>
        <end position="105"/>
    </location>
</feature>
<evidence type="ECO:0000256" key="1">
    <source>
        <dbReference type="SAM" id="MobiDB-lite"/>
    </source>
</evidence>
<proteinExistence type="predicted"/>